<evidence type="ECO:0000313" key="2">
    <source>
        <dbReference type="EMBL" id="AYF03931.1"/>
    </source>
</evidence>
<feature type="transmembrane region" description="Helical" evidence="1">
    <location>
        <begin position="100"/>
        <end position="120"/>
    </location>
</feature>
<gene>
    <name evidence="2" type="ORF">PY32053_04422</name>
</gene>
<geneLocation type="plasmid" evidence="3">
    <name>pyee3</name>
</geneLocation>
<reference evidence="3" key="1">
    <citation type="submission" date="2018-07" db="EMBL/GenBank/DDBJ databases">
        <title>Genome Structure of the Opportunistic Pathogen Paracoccus yeei (Alphaproteobacteria) and Identification of Putative Virulence Factors.</title>
        <authorList>
            <person name="Lasek R."/>
            <person name="Szuplewska M."/>
            <person name="Mitura M."/>
            <person name="Decewicz P."/>
            <person name="Chmielowska C."/>
            <person name="Pawlot A."/>
            <person name="Sentkowska D."/>
            <person name="Czarnecki J."/>
            <person name="Bartosik D."/>
        </authorList>
    </citation>
    <scope>NUCLEOTIDE SEQUENCE [LARGE SCALE GENOMIC DNA]</scope>
    <source>
        <strain evidence="3">CCUG 32053</strain>
        <plasmid evidence="3">pyee3</plasmid>
    </source>
</reference>
<keyword evidence="2" id="KW-0614">Plasmid</keyword>
<feature type="transmembrane region" description="Helical" evidence="1">
    <location>
        <begin position="67"/>
        <end position="88"/>
    </location>
</feature>
<protein>
    <recommendedName>
        <fullName evidence="4">DUF2244 domain-containing protein</fullName>
    </recommendedName>
</protein>
<accession>A0A386UTI0</accession>
<keyword evidence="1" id="KW-0812">Transmembrane</keyword>
<sequence>MQHRCRPIGDRVFLSWHESWNCTCACGPVANWEGEGMTVSVQRHGHRVEIVQKADLVPGSIGWKARLLATGLFTTCIFLAAVSALLFGKLVAGGVPAAETWVGMIVMVPAVPCLAAAAFWEISAARPCRITISPAEIAVHYGSPLPRPFRIARRPAGLLKAEVYHRTHRNHASSRSHGSYNITLKSRIPYVRCGGRLIGPMDEPDAKALAAAMNAVLRPDQAGTARVERVC</sequence>
<evidence type="ECO:0000313" key="3">
    <source>
        <dbReference type="Proteomes" id="UP000272010"/>
    </source>
</evidence>
<dbReference type="AlphaFoldDB" id="A0A386UTI0"/>
<proteinExistence type="predicted"/>
<dbReference type="EMBL" id="CP031081">
    <property type="protein sequence ID" value="AYF03931.1"/>
    <property type="molecule type" value="Genomic_DNA"/>
</dbReference>
<dbReference type="Proteomes" id="UP000272010">
    <property type="component" value="Plasmid pYEE3"/>
</dbReference>
<organism evidence="2 3">
    <name type="scientific">Paracoccus yeei</name>
    <dbReference type="NCBI Taxonomy" id="147645"/>
    <lineage>
        <taxon>Bacteria</taxon>
        <taxon>Pseudomonadati</taxon>
        <taxon>Pseudomonadota</taxon>
        <taxon>Alphaproteobacteria</taxon>
        <taxon>Rhodobacterales</taxon>
        <taxon>Paracoccaceae</taxon>
        <taxon>Paracoccus</taxon>
    </lineage>
</organism>
<evidence type="ECO:0008006" key="4">
    <source>
        <dbReference type="Google" id="ProtNLM"/>
    </source>
</evidence>
<keyword evidence="1" id="KW-1133">Transmembrane helix</keyword>
<keyword evidence="1" id="KW-0472">Membrane</keyword>
<name>A0A386UTI0_9RHOB</name>
<evidence type="ECO:0000256" key="1">
    <source>
        <dbReference type="SAM" id="Phobius"/>
    </source>
</evidence>